<dbReference type="Pfam" id="PF02705">
    <property type="entry name" value="K_trans"/>
    <property type="match status" value="1"/>
</dbReference>
<dbReference type="InterPro" id="IPR053952">
    <property type="entry name" value="K_trans_C"/>
</dbReference>
<dbReference type="PATRIC" id="fig|34073.19.peg.5818"/>
<feature type="transmembrane region" description="Helical" evidence="12">
    <location>
        <begin position="77"/>
        <end position="98"/>
    </location>
</feature>
<name>A0A0H2LU37_VARPD</name>
<evidence type="ECO:0000256" key="7">
    <source>
        <dbReference type="ARBA" id="ARBA00022847"/>
    </source>
</evidence>
<comment type="similarity">
    <text evidence="2 12">Belongs to the HAK/KUP transporter (TC 2.A.72) family.</text>
</comment>
<evidence type="ECO:0000256" key="2">
    <source>
        <dbReference type="ARBA" id="ARBA00007019"/>
    </source>
</evidence>
<dbReference type="InterPro" id="IPR053951">
    <property type="entry name" value="K_trans_N"/>
</dbReference>
<feature type="transmembrane region" description="Helical" evidence="12">
    <location>
        <begin position="199"/>
        <end position="219"/>
    </location>
</feature>
<dbReference type="Pfam" id="PF22776">
    <property type="entry name" value="K_trans_C"/>
    <property type="match status" value="1"/>
</dbReference>
<dbReference type="InterPro" id="IPR003855">
    <property type="entry name" value="K+_transporter"/>
</dbReference>
<feature type="transmembrane region" description="Helical" evidence="12">
    <location>
        <begin position="394"/>
        <end position="416"/>
    </location>
</feature>
<feature type="domain" description="K+ potassium transporter C-terminal" evidence="14">
    <location>
        <begin position="504"/>
        <end position="652"/>
    </location>
</feature>
<feature type="transmembrane region" description="Helical" evidence="12">
    <location>
        <begin position="131"/>
        <end position="156"/>
    </location>
</feature>
<keyword evidence="8 12" id="KW-0630">Potassium</keyword>
<evidence type="ECO:0000259" key="14">
    <source>
        <dbReference type="Pfam" id="PF22776"/>
    </source>
</evidence>
<comment type="caution">
    <text evidence="15">The sequence shown here is derived from an EMBL/GenBank/DDBJ whole genome shotgun (WGS) entry which is preliminary data.</text>
</comment>
<keyword evidence="3 12" id="KW-0813">Transport</keyword>
<keyword evidence="9 12" id="KW-1133">Transmembrane helix</keyword>
<feature type="transmembrane region" description="Helical" evidence="12">
    <location>
        <begin position="428"/>
        <end position="447"/>
    </location>
</feature>
<keyword evidence="5 12" id="KW-0633">Potassium transport</keyword>
<dbReference type="PANTHER" id="PTHR30540">
    <property type="entry name" value="OSMOTIC STRESS POTASSIUM TRANSPORTER"/>
    <property type="match status" value="1"/>
</dbReference>
<dbReference type="Proteomes" id="UP000035170">
    <property type="component" value="Unassembled WGS sequence"/>
</dbReference>
<evidence type="ECO:0000256" key="8">
    <source>
        <dbReference type="ARBA" id="ARBA00022958"/>
    </source>
</evidence>
<dbReference type="GO" id="GO:0015079">
    <property type="term" value="F:potassium ion transmembrane transporter activity"/>
    <property type="evidence" value="ECO:0007669"/>
    <property type="project" value="UniProtKB-UniRule"/>
</dbReference>
<feature type="domain" description="K+ potassium transporter integral membrane" evidence="13">
    <location>
        <begin position="41"/>
        <end position="493"/>
    </location>
</feature>
<protein>
    <recommendedName>
        <fullName evidence="12">Probable potassium transport system protein Kup</fullName>
    </recommendedName>
</protein>
<keyword evidence="7 12" id="KW-0769">Symport</keyword>
<feature type="transmembrane region" description="Helical" evidence="12">
    <location>
        <begin position="318"/>
        <end position="346"/>
    </location>
</feature>
<evidence type="ECO:0000313" key="15">
    <source>
        <dbReference type="EMBL" id="KLN53191.1"/>
    </source>
</evidence>
<keyword evidence="10 12" id="KW-0406">Ion transport</keyword>
<comment type="function">
    <text evidence="12">Transport of potassium into the cell. Likely operates as a K(+):H(+) symporter.</text>
</comment>
<dbReference type="AlphaFoldDB" id="A0A0H2LU37"/>
<evidence type="ECO:0000256" key="3">
    <source>
        <dbReference type="ARBA" id="ARBA00022448"/>
    </source>
</evidence>
<reference evidence="15 16" key="1">
    <citation type="submission" date="2015-03" db="EMBL/GenBank/DDBJ databases">
        <title>Genome sequence of Variovorax paradoxus TBEA6.</title>
        <authorList>
            <person name="Poehlein A."/>
            <person name="Schuldes J."/>
            <person name="Wuebbeler J.H."/>
            <person name="Hiessl S."/>
            <person name="Steinbuechel A."/>
            <person name="Daniel R."/>
        </authorList>
    </citation>
    <scope>NUCLEOTIDE SEQUENCE [LARGE SCALE GENOMIC DNA]</scope>
    <source>
        <strain evidence="15 16">TBEA6</strain>
    </source>
</reference>
<comment type="subcellular location">
    <subcellularLocation>
        <location evidence="12">Cell membrane</location>
        <topology evidence="12">Multi-pass membrane protein</topology>
    </subcellularLocation>
    <subcellularLocation>
        <location evidence="1">Membrane</location>
        <topology evidence="1">Multi-pass membrane protein</topology>
    </subcellularLocation>
</comment>
<evidence type="ECO:0000256" key="12">
    <source>
        <dbReference type="HAMAP-Rule" id="MF_01522"/>
    </source>
</evidence>
<keyword evidence="16" id="KW-1185">Reference proteome</keyword>
<evidence type="ECO:0000256" key="5">
    <source>
        <dbReference type="ARBA" id="ARBA00022538"/>
    </source>
</evidence>
<evidence type="ECO:0000256" key="1">
    <source>
        <dbReference type="ARBA" id="ARBA00004141"/>
    </source>
</evidence>
<evidence type="ECO:0000256" key="4">
    <source>
        <dbReference type="ARBA" id="ARBA00022475"/>
    </source>
</evidence>
<evidence type="ECO:0000256" key="6">
    <source>
        <dbReference type="ARBA" id="ARBA00022692"/>
    </source>
</evidence>
<dbReference type="InterPro" id="IPR023051">
    <property type="entry name" value="Kup"/>
</dbReference>
<feature type="transmembrane region" description="Helical" evidence="12">
    <location>
        <begin position="275"/>
        <end position="298"/>
    </location>
</feature>
<dbReference type="GO" id="GO:0005886">
    <property type="term" value="C:plasma membrane"/>
    <property type="evidence" value="ECO:0007669"/>
    <property type="project" value="UniProtKB-SubCell"/>
</dbReference>
<comment type="catalytic activity">
    <reaction evidence="12">
        <text>K(+)(in) + H(+)(in) = K(+)(out) + H(+)(out)</text>
        <dbReference type="Rhea" id="RHEA:28490"/>
        <dbReference type="ChEBI" id="CHEBI:15378"/>
        <dbReference type="ChEBI" id="CHEBI:29103"/>
    </reaction>
</comment>
<dbReference type="GO" id="GO:0015293">
    <property type="term" value="F:symporter activity"/>
    <property type="evidence" value="ECO:0007669"/>
    <property type="project" value="UniProtKB-UniRule"/>
</dbReference>
<evidence type="ECO:0000259" key="13">
    <source>
        <dbReference type="Pfam" id="PF02705"/>
    </source>
</evidence>
<feature type="transmembrane region" description="Helical" evidence="12">
    <location>
        <begin position="453"/>
        <end position="470"/>
    </location>
</feature>
<feature type="transmembrane region" description="Helical" evidence="12">
    <location>
        <begin position="239"/>
        <end position="263"/>
    </location>
</feature>
<comment type="caution">
    <text evidence="12">Lacks conserved residue(s) required for the propagation of feature annotation.</text>
</comment>
<keyword evidence="11 12" id="KW-0472">Membrane</keyword>
<gene>
    <name evidence="15" type="primary">kup2</name>
    <name evidence="12" type="synonym">kup</name>
    <name evidence="15" type="ORF">VPARA_56720</name>
</gene>
<proteinExistence type="inferred from homology"/>
<evidence type="ECO:0000256" key="10">
    <source>
        <dbReference type="ARBA" id="ARBA00023065"/>
    </source>
</evidence>
<keyword evidence="4 12" id="KW-1003">Cell membrane</keyword>
<keyword evidence="6 12" id="KW-0812">Transmembrane</keyword>
<dbReference type="PANTHER" id="PTHR30540:SF79">
    <property type="entry name" value="LOW AFFINITY POTASSIUM TRANSPORT SYSTEM PROTEIN KUP"/>
    <property type="match status" value="1"/>
</dbReference>
<accession>A0A0H2LU37</accession>
<organism evidence="15 16">
    <name type="scientific">Variovorax paradoxus</name>
    <dbReference type="NCBI Taxonomy" id="34073"/>
    <lineage>
        <taxon>Bacteria</taxon>
        <taxon>Pseudomonadati</taxon>
        <taxon>Pseudomonadota</taxon>
        <taxon>Betaproteobacteria</taxon>
        <taxon>Burkholderiales</taxon>
        <taxon>Comamonadaceae</taxon>
        <taxon>Variovorax</taxon>
    </lineage>
</organism>
<dbReference type="EMBL" id="JZWI01000037">
    <property type="protein sequence ID" value="KLN53191.1"/>
    <property type="molecule type" value="Genomic_DNA"/>
</dbReference>
<evidence type="ECO:0000313" key="16">
    <source>
        <dbReference type="Proteomes" id="UP000035170"/>
    </source>
</evidence>
<evidence type="ECO:0000256" key="11">
    <source>
        <dbReference type="ARBA" id="ARBA00023136"/>
    </source>
</evidence>
<dbReference type="HAMAP" id="MF_01522">
    <property type="entry name" value="Kup"/>
    <property type="match status" value="1"/>
</dbReference>
<evidence type="ECO:0000256" key="9">
    <source>
        <dbReference type="ARBA" id="ARBA00022989"/>
    </source>
</evidence>
<sequence>MGRVTPSFAERRQLFGRPREPCRKSKNMTNPTRSPAVLAGLTLGALGVVYGDIGTSPLYAVREVFHAGHVDPTRDNVLGVLSLIFWSLAIVVSLKYVALVLRASNNGEGGTMALMALASKSTHDKPRVHRALIVMGILGAALFFGDGIITPAISVLSAVEGLEVATPAFKPYVVPITLAVLTALYLVQRHGTGTMGKWFGPITLLWFASIAATGAWWIARNPEVLLALNPFYALRFLLVEGWVALAVLGAVFLAVTGAEALYADMGHFGKSPIRIAWFSIVWPALSINYFGQGALILLDPKAIQNPFFMMVSDTLLYPMVALATVATVIASQATISGTFSVTKQAIQLGYLPRLRILHTSESETGQIYIPSVNWIQYGAVVLAVTMFGSSSALATAYGIAVTATMVLTTLMTFVVLRFDWRYPLAPALAATGFFLIIELVFFASNAIKVLSGGWFTLLVAGAVFTLMLTWKQGRNLLSEELRKSSIDLRSFLDSVFVSPPGRVPGTAVFLTAEADVTPSALLHNLKHNMVLHDRNLFVTVLHHEVPWVPVEKRVEVEALGRDCWKILVNFGFKDDPDVPQAFEQLKGRGIELEEARTSYFLSRDIVVPTIGGGMAPWREKLFANLHRNSSNAAEFLSLPPNRVVELGAQVAI</sequence>
<feature type="transmembrane region" description="Helical" evidence="12">
    <location>
        <begin position="168"/>
        <end position="187"/>
    </location>
</feature>